<sequence length="149" mass="15924">MERAAGFTLIEMLVVITIIGLAMLAAPRLGGVWVESHSERAAVRELGEALARARYWAVAAQTPVRIVFDIRNRVWSTQPSGSQGQLPNADIHVLGIDNAAPGQPTTTAIEFYPDGGSSGGTIIIDVPSTQQSETRIAADWLSGRIEVSD</sequence>
<evidence type="ECO:0000259" key="12">
    <source>
        <dbReference type="Pfam" id="PF12019"/>
    </source>
</evidence>
<evidence type="ECO:0000256" key="2">
    <source>
        <dbReference type="ARBA" id="ARBA00021549"/>
    </source>
</evidence>
<feature type="domain" description="General secretion pathway GspH" evidence="12">
    <location>
        <begin position="42"/>
        <end position="136"/>
    </location>
</feature>
<keyword evidence="6 11" id="KW-0812">Transmembrane</keyword>
<evidence type="ECO:0000256" key="5">
    <source>
        <dbReference type="ARBA" id="ARBA00022519"/>
    </source>
</evidence>
<dbReference type="InterPro" id="IPR012902">
    <property type="entry name" value="N_methyl_site"/>
</dbReference>
<evidence type="ECO:0000256" key="1">
    <source>
        <dbReference type="ARBA" id="ARBA00004377"/>
    </source>
</evidence>
<dbReference type="NCBIfam" id="TIGR02532">
    <property type="entry name" value="IV_pilin_GFxxxE"/>
    <property type="match status" value="1"/>
</dbReference>
<organism evidence="13 14">
    <name type="scientific">Skermanella aerolata</name>
    <dbReference type="NCBI Taxonomy" id="393310"/>
    <lineage>
        <taxon>Bacteria</taxon>
        <taxon>Pseudomonadati</taxon>
        <taxon>Pseudomonadota</taxon>
        <taxon>Alphaproteobacteria</taxon>
        <taxon>Rhodospirillales</taxon>
        <taxon>Azospirillaceae</taxon>
        <taxon>Skermanella</taxon>
    </lineage>
</organism>
<evidence type="ECO:0000313" key="13">
    <source>
        <dbReference type="EMBL" id="GEO41874.1"/>
    </source>
</evidence>
<reference evidence="13 14" key="1">
    <citation type="submission" date="2019-07" db="EMBL/GenBank/DDBJ databases">
        <title>Whole genome shotgun sequence of Skermanella aerolata NBRC 106429.</title>
        <authorList>
            <person name="Hosoyama A."/>
            <person name="Uohara A."/>
            <person name="Ohji S."/>
            <person name="Ichikawa N."/>
        </authorList>
    </citation>
    <scope>NUCLEOTIDE SEQUENCE [LARGE SCALE GENOMIC DNA]</scope>
    <source>
        <strain evidence="13 14">NBRC 106429</strain>
    </source>
</reference>
<proteinExistence type="inferred from homology"/>
<feature type="transmembrane region" description="Helical" evidence="11">
    <location>
        <begin position="6"/>
        <end position="26"/>
    </location>
</feature>
<evidence type="ECO:0000256" key="10">
    <source>
        <dbReference type="ARBA" id="ARBA00030775"/>
    </source>
</evidence>
<accession>A0A512DZG9</accession>
<keyword evidence="14" id="KW-1185">Reference proteome</keyword>
<keyword evidence="7 11" id="KW-1133">Transmembrane helix</keyword>
<gene>
    <name evidence="13" type="ORF">SAE02_60220</name>
</gene>
<dbReference type="InterPro" id="IPR022346">
    <property type="entry name" value="T2SS_GspH"/>
</dbReference>
<evidence type="ECO:0000256" key="7">
    <source>
        <dbReference type="ARBA" id="ARBA00022989"/>
    </source>
</evidence>
<evidence type="ECO:0000256" key="11">
    <source>
        <dbReference type="SAM" id="Phobius"/>
    </source>
</evidence>
<dbReference type="GO" id="GO:0005886">
    <property type="term" value="C:plasma membrane"/>
    <property type="evidence" value="ECO:0007669"/>
    <property type="project" value="UniProtKB-SubCell"/>
</dbReference>
<keyword evidence="8 11" id="KW-0472">Membrane</keyword>
<dbReference type="PROSITE" id="PS00409">
    <property type="entry name" value="PROKAR_NTER_METHYL"/>
    <property type="match status" value="1"/>
</dbReference>
<evidence type="ECO:0000313" key="14">
    <source>
        <dbReference type="Proteomes" id="UP000321523"/>
    </source>
</evidence>
<dbReference type="GO" id="GO:0015628">
    <property type="term" value="P:protein secretion by the type II secretion system"/>
    <property type="evidence" value="ECO:0007669"/>
    <property type="project" value="InterPro"/>
</dbReference>
<keyword evidence="4" id="KW-0488">Methylation</keyword>
<dbReference type="AlphaFoldDB" id="A0A512DZG9"/>
<evidence type="ECO:0000256" key="3">
    <source>
        <dbReference type="ARBA" id="ARBA00022475"/>
    </source>
</evidence>
<dbReference type="Pfam" id="PF12019">
    <property type="entry name" value="GspH"/>
    <property type="match status" value="1"/>
</dbReference>
<comment type="similarity">
    <text evidence="9">Belongs to the GSP H family.</text>
</comment>
<dbReference type="SUPFAM" id="SSF54523">
    <property type="entry name" value="Pili subunits"/>
    <property type="match status" value="1"/>
</dbReference>
<dbReference type="Gene3D" id="3.30.700.10">
    <property type="entry name" value="Glycoprotein, Type 4 Pilin"/>
    <property type="match status" value="1"/>
</dbReference>
<comment type="caution">
    <text evidence="13">The sequence shown here is derived from an EMBL/GenBank/DDBJ whole genome shotgun (WGS) entry which is preliminary data.</text>
</comment>
<name>A0A512DZG9_9PROT</name>
<keyword evidence="3" id="KW-1003">Cell membrane</keyword>
<dbReference type="RefSeq" id="WP_052832741.1">
    <property type="nucleotide sequence ID" value="NZ_BJYZ01000032.1"/>
</dbReference>
<protein>
    <recommendedName>
        <fullName evidence="2">Type II secretion system protein H</fullName>
    </recommendedName>
    <alternativeName>
        <fullName evidence="10">General secretion pathway protein H</fullName>
    </alternativeName>
</protein>
<dbReference type="InterPro" id="IPR045584">
    <property type="entry name" value="Pilin-like"/>
</dbReference>
<dbReference type="EMBL" id="BJYZ01000032">
    <property type="protein sequence ID" value="GEO41874.1"/>
    <property type="molecule type" value="Genomic_DNA"/>
</dbReference>
<dbReference type="Proteomes" id="UP000321523">
    <property type="component" value="Unassembled WGS sequence"/>
</dbReference>
<keyword evidence="5" id="KW-0997">Cell inner membrane</keyword>
<evidence type="ECO:0000256" key="6">
    <source>
        <dbReference type="ARBA" id="ARBA00022692"/>
    </source>
</evidence>
<dbReference type="OrthoDB" id="8481584at2"/>
<comment type="subcellular location">
    <subcellularLocation>
        <location evidence="1">Cell inner membrane</location>
        <topology evidence="1">Single-pass membrane protein</topology>
    </subcellularLocation>
</comment>
<evidence type="ECO:0000256" key="4">
    <source>
        <dbReference type="ARBA" id="ARBA00022481"/>
    </source>
</evidence>
<evidence type="ECO:0000256" key="9">
    <source>
        <dbReference type="ARBA" id="ARBA00025772"/>
    </source>
</evidence>
<evidence type="ECO:0000256" key="8">
    <source>
        <dbReference type="ARBA" id="ARBA00023136"/>
    </source>
</evidence>
<dbReference type="Pfam" id="PF07963">
    <property type="entry name" value="N_methyl"/>
    <property type="match status" value="1"/>
</dbReference>
<dbReference type="GO" id="GO:0015627">
    <property type="term" value="C:type II protein secretion system complex"/>
    <property type="evidence" value="ECO:0007669"/>
    <property type="project" value="InterPro"/>
</dbReference>